<evidence type="ECO:0000313" key="4">
    <source>
        <dbReference type="EMBL" id="KAK1421177.1"/>
    </source>
</evidence>
<dbReference type="PROSITE" id="PS50089">
    <property type="entry name" value="ZF_RING_2"/>
    <property type="match status" value="1"/>
</dbReference>
<dbReference type="SUPFAM" id="SSF57850">
    <property type="entry name" value="RING/U-box"/>
    <property type="match status" value="1"/>
</dbReference>
<dbReference type="PANTHER" id="PTHR46719">
    <property type="entry name" value="TRANSCRIPTION FACTOR C2H2 FAMILY-RELATED"/>
    <property type="match status" value="1"/>
</dbReference>
<keyword evidence="2" id="KW-1133">Transmembrane helix</keyword>
<keyword evidence="5" id="KW-1185">Reference proteome</keyword>
<keyword evidence="2" id="KW-0472">Membrane</keyword>
<accession>A0AAD8KDW6</accession>
<keyword evidence="1" id="KW-0479">Metal-binding</keyword>
<dbReference type="PANTHER" id="PTHR46719:SF16">
    <property type="entry name" value="ZINC FINGER, RING_FYVE_PHD-TYPE-RELATED"/>
    <property type="match status" value="1"/>
</dbReference>
<dbReference type="InterPro" id="IPR001841">
    <property type="entry name" value="Znf_RING"/>
</dbReference>
<keyword evidence="1" id="KW-0862">Zinc</keyword>
<evidence type="ECO:0000256" key="1">
    <source>
        <dbReference type="PROSITE-ProRule" id="PRU00175"/>
    </source>
</evidence>
<name>A0AAD8KDW6_TARER</name>
<feature type="transmembrane region" description="Helical" evidence="2">
    <location>
        <begin position="24"/>
        <end position="46"/>
    </location>
</feature>
<evidence type="ECO:0000259" key="3">
    <source>
        <dbReference type="PROSITE" id="PS50089"/>
    </source>
</evidence>
<proteinExistence type="predicted"/>
<dbReference type="SMART" id="SM00184">
    <property type="entry name" value="RING"/>
    <property type="match status" value="1"/>
</dbReference>
<evidence type="ECO:0000313" key="5">
    <source>
        <dbReference type="Proteomes" id="UP001229421"/>
    </source>
</evidence>
<feature type="domain" description="RING-type" evidence="3">
    <location>
        <begin position="104"/>
        <end position="146"/>
    </location>
</feature>
<keyword evidence="1" id="KW-0863">Zinc-finger</keyword>
<dbReference type="Proteomes" id="UP001229421">
    <property type="component" value="Unassembled WGS sequence"/>
</dbReference>
<dbReference type="Pfam" id="PF13639">
    <property type="entry name" value="zf-RING_2"/>
    <property type="match status" value="1"/>
</dbReference>
<dbReference type="AlphaFoldDB" id="A0AAD8KDW6"/>
<keyword evidence="2" id="KW-0812">Transmembrane</keyword>
<dbReference type="InterPro" id="IPR045899">
    <property type="entry name" value="ATL71-like"/>
</dbReference>
<evidence type="ECO:0000256" key="2">
    <source>
        <dbReference type="SAM" id="Phobius"/>
    </source>
</evidence>
<organism evidence="4 5">
    <name type="scientific">Tagetes erecta</name>
    <name type="common">African marigold</name>
    <dbReference type="NCBI Taxonomy" id="13708"/>
    <lineage>
        <taxon>Eukaryota</taxon>
        <taxon>Viridiplantae</taxon>
        <taxon>Streptophyta</taxon>
        <taxon>Embryophyta</taxon>
        <taxon>Tracheophyta</taxon>
        <taxon>Spermatophyta</taxon>
        <taxon>Magnoliopsida</taxon>
        <taxon>eudicotyledons</taxon>
        <taxon>Gunneridae</taxon>
        <taxon>Pentapetalae</taxon>
        <taxon>asterids</taxon>
        <taxon>campanulids</taxon>
        <taxon>Asterales</taxon>
        <taxon>Asteraceae</taxon>
        <taxon>Asteroideae</taxon>
        <taxon>Heliantheae alliance</taxon>
        <taxon>Tageteae</taxon>
        <taxon>Tagetes</taxon>
    </lineage>
</organism>
<dbReference type="CDD" id="cd16461">
    <property type="entry name" value="RING-H2_EL5-like"/>
    <property type="match status" value="1"/>
</dbReference>
<protein>
    <recommendedName>
        <fullName evidence="3">RING-type domain-containing protein</fullName>
    </recommendedName>
</protein>
<dbReference type="GO" id="GO:0008270">
    <property type="term" value="F:zinc ion binding"/>
    <property type="evidence" value="ECO:0007669"/>
    <property type="project" value="UniProtKB-KW"/>
</dbReference>
<dbReference type="Gene3D" id="3.30.40.10">
    <property type="entry name" value="Zinc/RING finger domain, C3HC4 (zinc finger)"/>
    <property type="match status" value="1"/>
</dbReference>
<comment type="caution">
    <text evidence="4">The sequence shown here is derived from an EMBL/GenBank/DDBJ whole genome shotgun (WGS) entry which is preliminary data.</text>
</comment>
<sequence>MNVTISTGDSDTSDTSGTTDVGSFSYVLGLTFAFIVLIILVSYVSYKCNRIIRFSSPPDGTNDHHLITVSSGGINDDVLDTFPAFTYSELMNGDSTVDGYGSGCSICLVDYKPADIIRLLPECDHLFHRKCIDTWLKFNASCPVCRNSPLPVKLSIQRS</sequence>
<dbReference type="EMBL" id="JAUHHV010000006">
    <property type="protein sequence ID" value="KAK1421177.1"/>
    <property type="molecule type" value="Genomic_DNA"/>
</dbReference>
<reference evidence="4" key="1">
    <citation type="journal article" date="2023" name="bioRxiv">
        <title>Improved chromosome-level genome assembly for marigold (Tagetes erecta).</title>
        <authorList>
            <person name="Jiang F."/>
            <person name="Yuan L."/>
            <person name="Wang S."/>
            <person name="Wang H."/>
            <person name="Xu D."/>
            <person name="Wang A."/>
            <person name="Fan W."/>
        </authorList>
    </citation>
    <scope>NUCLEOTIDE SEQUENCE</scope>
    <source>
        <strain evidence="4">WSJ</strain>
        <tissue evidence="4">Leaf</tissue>
    </source>
</reference>
<gene>
    <name evidence="4" type="ORF">QVD17_23323</name>
</gene>
<dbReference type="InterPro" id="IPR013083">
    <property type="entry name" value="Znf_RING/FYVE/PHD"/>
</dbReference>